<sequence>MYSNIETDAEYDLLNFIIKQYGEEDELKIELEQFFKYKSFNERFEKYTEVIDSKKDGDNTVNTDFLISSYKTQMASWEGAHMTPTTYIGDVTYLKAQEDGSDLLPAQDSNEFWQNCCIGDFTEIPIPGNHYNCVDDKEYASYVAKLLI</sequence>
<dbReference type="Gene3D" id="3.40.50.1820">
    <property type="entry name" value="alpha/beta hydrolase"/>
    <property type="match status" value="1"/>
</dbReference>
<dbReference type="SUPFAM" id="SSF53474">
    <property type="entry name" value="alpha/beta-Hydrolases"/>
    <property type="match status" value="1"/>
</dbReference>
<accession>A0A7Z7VY43</accession>
<dbReference type="EMBL" id="UHEF01000001">
    <property type="protein sequence ID" value="SUM90447.1"/>
    <property type="molecule type" value="Genomic_DNA"/>
</dbReference>
<reference evidence="2" key="1">
    <citation type="submission" date="2018-06" db="EMBL/GenBank/DDBJ databases">
        <authorList>
            <consortium name="Pathogen Informatics"/>
            <person name="Doyle S."/>
        </authorList>
    </citation>
    <scope>NUCLEOTIDE SEQUENCE [LARGE SCALE GENOMIC DNA]</scope>
    <source>
        <strain evidence="2">NCTC12218</strain>
    </source>
</reference>
<evidence type="ECO:0000313" key="3">
    <source>
        <dbReference type="Proteomes" id="UP000264146"/>
    </source>
</evidence>
<reference evidence="1 3" key="2">
    <citation type="submission" date="2020-11" db="EMBL/GenBank/DDBJ databases">
        <authorList>
            <consortium name="Pathogen Informatics"/>
        </authorList>
    </citation>
    <scope>NUCLEOTIDE SEQUENCE [LARGE SCALE GENOMIC DNA]</scope>
    <source>
        <strain evidence="1 3">NCTC12218</strain>
    </source>
</reference>
<dbReference type="Proteomes" id="UP000264146">
    <property type="component" value="Chromosome"/>
</dbReference>
<evidence type="ECO:0000313" key="1">
    <source>
        <dbReference type="EMBL" id="CAD7360793.1"/>
    </source>
</evidence>
<dbReference type="RefSeq" id="WP_016425670.1">
    <property type="nucleotide sequence ID" value="NZ_CALYES010000024.1"/>
</dbReference>
<name>A0A7Z7VY43_STASC</name>
<gene>
    <name evidence="2" type="ORF">NCTC12218_02495</name>
</gene>
<dbReference type="EMBL" id="LR962863">
    <property type="protein sequence ID" value="CAD7360793.1"/>
    <property type="molecule type" value="Genomic_DNA"/>
</dbReference>
<proteinExistence type="predicted"/>
<evidence type="ECO:0000313" key="2">
    <source>
        <dbReference type="EMBL" id="SUM90447.1"/>
    </source>
</evidence>
<protein>
    <submittedName>
        <fullName evidence="2">Iron aquisition yersiniabactin synthesis enzyme (Irp2)</fullName>
    </submittedName>
</protein>
<organism evidence="2">
    <name type="scientific">Staphylococcus schleiferi</name>
    <dbReference type="NCBI Taxonomy" id="1295"/>
    <lineage>
        <taxon>Bacteria</taxon>
        <taxon>Bacillati</taxon>
        <taxon>Bacillota</taxon>
        <taxon>Bacilli</taxon>
        <taxon>Bacillales</taxon>
        <taxon>Staphylococcaceae</taxon>
        <taxon>Staphylococcus</taxon>
    </lineage>
</organism>
<dbReference type="InterPro" id="IPR029058">
    <property type="entry name" value="AB_hydrolase_fold"/>
</dbReference>
<dbReference type="AlphaFoldDB" id="A0A7Z7VY43"/>